<accession>M8CSG8</accession>
<dbReference type="EnsemblPlants" id="EMT26646">
    <property type="protein sequence ID" value="EMT26646"/>
    <property type="gene ID" value="F775_42705"/>
</dbReference>
<protein>
    <submittedName>
        <fullName evidence="1">Uncharacterized protein</fullName>
    </submittedName>
</protein>
<name>M8CSG8_AEGTA</name>
<reference evidence="1" key="1">
    <citation type="submission" date="2015-06" db="UniProtKB">
        <authorList>
            <consortium name="EnsemblPlants"/>
        </authorList>
    </citation>
    <scope>IDENTIFICATION</scope>
</reference>
<organism evidence="1">
    <name type="scientific">Aegilops tauschii</name>
    <name type="common">Tausch's goatgrass</name>
    <name type="synonym">Aegilops squarrosa</name>
    <dbReference type="NCBI Taxonomy" id="37682"/>
    <lineage>
        <taxon>Eukaryota</taxon>
        <taxon>Viridiplantae</taxon>
        <taxon>Streptophyta</taxon>
        <taxon>Embryophyta</taxon>
        <taxon>Tracheophyta</taxon>
        <taxon>Spermatophyta</taxon>
        <taxon>Magnoliopsida</taxon>
        <taxon>Liliopsida</taxon>
        <taxon>Poales</taxon>
        <taxon>Poaceae</taxon>
        <taxon>BOP clade</taxon>
        <taxon>Pooideae</taxon>
        <taxon>Triticodae</taxon>
        <taxon>Triticeae</taxon>
        <taxon>Triticinae</taxon>
        <taxon>Aegilops</taxon>
    </lineage>
</organism>
<dbReference type="AlphaFoldDB" id="M8CSG8"/>
<proteinExistence type="predicted"/>
<evidence type="ECO:0000313" key="1">
    <source>
        <dbReference type="EnsemblPlants" id="EMT26646"/>
    </source>
</evidence>
<sequence length="133" mass="14723">MAHANCSKKCPVEMGGRRCVAEHLKKQTWGDAGAARRANPGDAEHEAGERRLLLGQPAGLRKEAHVHRPALLHRQGPKVSMRHWARREMVSTRESGPLGLPPPPLMMAPSPEMGARVFIPITRNRVNQVSHLQ</sequence>